<dbReference type="OrthoDB" id="211174at2"/>
<dbReference type="AlphaFoldDB" id="D2R4C7"/>
<keyword evidence="3" id="KW-1185">Reference proteome</keyword>
<evidence type="ECO:0000313" key="3">
    <source>
        <dbReference type="Proteomes" id="UP000001887"/>
    </source>
</evidence>
<protein>
    <recommendedName>
        <fullName evidence="4">Urease-associated protein</fullName>
    </recommendedName>
</protein>
<feature type="transmembrane region" description="Helical" evidence="1">
    <location>
        <begin position="20"/>
        <end position="39"/>
    </location>
</feature>
<organism evidence="2 3">
    <name type="scientific">Pirellula staleyi (strain ATCC 27377 / DSM 6068 / ICPB 4128)</name>
    <name type="common">Pirella staleyi</name>
    <dbReference type="NCBI Taxonomy" id="530564"/>
    <lineage>
        <taxon>Bacteria</taxon>
        <taxon>Pseudomonadati</taxon>
        <taxon>Planctomycetota</taxon>
        <taxon>Planctomycetia</taxon>
        <taxon>Pirellulales</taxon>
        <taxon>Pirellulaceae</taxon>
        <taxon>Pirellula</taxon>
    </lineage>
</organism>
<evidence type="ECO:0000256" key="1">
    <source>
        <dbReference type="SAM" id="Phobius"/>
    </source>
</evidence>
<sequence length="232" mass="25971">MNVRVLLRIVLGGARRVLKWSLLGLAVYLLVIAVGLIPVNNHFTPTENGIEILVISNAVHADLVMPVRTDVIDWSEEFDPHCFPAETSHLSHVAIGWGDRGFFLETPTWADLKVSTAAHALLWPSQSCLHVGYTRPEYLGQAASVRISRDQYRQLVAFIRQSAARDSEGRYRHIEGYAYGPSDAFFDANGSYHLLSTCNSWVGRALRSAEVRTPWQSSWPQTPLLYLPVEGE</sequence>
<dbReference type="eggNOG" id="ENOG502Z9A2">
    <property type="taxonomic scope" value="Bacteria"/>
</dbReference>
<evidence type="ECO:0008006" key="4">
    <source>
        <dbReference type="Google" id="ProtNLM"/>
    </source>
</evidence>
<keyword evidence="1" id="KW-0812">Transmembrane</keyword>
<evidence type="ECO:0000313" key="2">
    <source>
        <dbReference type="EMBL" id="ADB15275.1"/>
    </source>
</evidence>
<dbReference type="Proteomes" id="UP000001887">
    <property type="component" value="Chromosome"/>
</dbReference>
<keyword evidence="1" id="KW-1133">Transmembrane helix</keyword>
<dbReference type="EMBL" id="CP001848">
    <property type="protein sequence ID" value="ADB15275.1"/>
    <property type="molecule type" value="Genomic_DNA"/>
</dbReference>
<name>D2R4C7_PIRSD</name>
<dbReference type="Pfam" id="PF09601">
    <property type="entry name" value="DUF2459"/>
    <property type="match status" value="1"/>
</dbReference>
<dbReference type="STRING" id="530564.Psta_0588"/>
<dbReference type="NCBIfam" id="TIGR02117">
    <property type="entry name" value="chp_urease_rgn"/>
    <property type="match status" value="1"/>
</dbReference>
<proteinExistence type="predicted"/>
<dbReference type="KEGG" id="psl:Psta_0588"/>
<accession>D2R4C7</accession>
<reference evidence="2 3" key="1">
    <citation type="journal article" date="2009" name="Stand. Genomic Sci.">
        <title>Complete genome sequence of Pirellula staleyi type strain (ATCC 27377).</title>
        <authorList>
            <person name="Clum A."/>
            <person name="Tindall B.J."/>
            <person name="Sikorski J."/>
            <person name="Ivanova N."/>
            <person name="Mavrommatis K."/>
            <person name="Lucas S."/>
            <person name="Glavina del Rio T."/>
            <person name="Nolan M."/>
            <person name="Chen F."/>
            <person name="Tice H."/>
            <person name="Pitluck S."/>
            <person name="Cheng J.F."/>
            <person name="Chertkov O."/>
            <person name="Brettin T."/>
            <person name="Han C."/>
            <person name="Detter J.C."/>
            <person name="Kuske C."/>
            <person name="Bruce D."/>
            <person name="Goodwin L."/>
            <person name="Ovchinikova G."/>
            <person name="Pati A."/>
            <person name="Mikhailova N."/>
            <person name="Chen A."/>
            <person name="Palaniappan K."/>
            <person name="Land M."/>
            <person name="Hauser L."/>
            <person name="Chang Y.J."/>
            <person name="Jeffries C.D."/>
            <person name="Chain P."/>
            <person name="Rohde M."/>
            <person name="Goker M."/>
            <person name="Bristow J."/>
            <person name="Eisen J.A."/>
            <person name="Markowitz V."/>
            <person name="Hugenholtz P."/>
            <person name="Kyrpides N.C."/>
            <person name="Klenk H.P."/>
            <person name="Lapidus A."/>
        </authorList>
    </citation>
    <scope>NUCLEOTIDE SEQUENCE [LARGE SCALE GENOMIC DNA]</scope>
    <source>
        <strain evidence="3">ATCC 27377 / DSM 6068 / ICPB 4128</strain>
    </source>
</reference>
<gene>
    <name evidence="2" type="ordered locus">Psta_0588</name>
</gene>
<keyword evidence="1" id="KW-0472">Membrane</keyword>
<dbReference type="HOGENOM" id="CLU_086263_0_0_0"/>
<dbReference type="InterPro" id="IPR011727">
    <property type="entry name" value="CHP02117"/>
</dbReference>